<evidence type="ECO:0000313" key="1">
    <source>
        <dbReference type="EMBL" id="SDM89841.1"/>
    </source>
</evidence>
<dbReference type="AlphaFoldDB" id="A0A1G9X023"/>
<proteinExistence type="predicted"/>
<name>A0A1G9X023_9BACT</name>
<dbReference type="OrthoDB" id="9858765at2"/>
<accession>A0A1G9X023</accession>
<keyword evidence="2" id="KW-1185">Reference proteome</keyword>
<dbReference type="Proteomes" id="UP000198901">
    <property type="component" value="Unassembled WGS sequence"/>
</dbReference>
<evidence type="ECO:0000313" key="2">
    <source>
        <dbReference type="Proteomes" id="UP000198901"/>
    </source>
</evidence>
<protein>
    <submittedName>
        <fullName evidence="1">Uncharacterized protein</fullName>
    </submittedName>
</protein>
<gene>
    <name evidence="1" type="ORF">SAMN04488090_4497</name>
</gene>
<sequence>MIQSLNHRLPVLIYAHEGRIRVYQSLLCRTDCLVIQPLLMRGITCSRLYKSQLLNQLWNFGGTFSPDFLPDSEWLSAPATADYQRDVRFRTDQHLLRLYAEALDDELPDSLRRLLESQRQLLRIFVSQLAEFEPLPSGRWLLRA</sequence>
<organism evidence="1 2">
    <name type="scientific">Siphonobacter aquaeclarae</name>
    <dbReference type="NCBI Taxonomy" id="563176"/>
    <lineage>
        <taxon>Bacteria</taxon>
        <taxon>Pseudomonadati</taxon>
        <taxon>Bacteroidota</taxon>
        <taxon>Cytophagia</taxon>
        <taxon>Cytophagales</taxon>
        <taxon>Cytophagaceae</taxon>
        <taxon>Siphonobacter</taxon>
    </lineage>
</organism>
<dbReference type="EMBL" id="FNGS01000010">
    <property type="protein sequence ID" value="SDM89841.1"/>
    <property type="molecule type" value="Genomic_DNA"/>
</dbReference>
<dbReference type="RefSeq" id="WP_093208039.1">
    <property type="nucleotide sequence ID" value="NZ_FNGS01000010.1"/>
</dbReference>
<dbReference type="STRING" id="563176.SAMN04488090_4497"/>
<reference evidence="1 2" key="1">
    <citation type="submission" date="2016-10" db="EMBL/GenBank/DDBJ databases">
        <authorList>
            <person name="de Groot N.N."/>
        </authorList>
    </citation>
    <scope>NUCLEOTIDE SEQUENCE [LARGE SCALE GENOMIC DNA]</scope>
    <source>
        <strain evidence="1 2">DSM 21668</strain>
    </source>
</reference>